<dbReference type="SUPFAM" id="SSF54593">
    <property type="entry name" value="Glyoxalase/Bleomycin resistance protein/Dihydroxybiphenyl dioxygenase"/>
    <property type="match status" value="1"/>
</dbReference>
<evidence type="ECO:0000313" key="5">
    <source>
        <dbReference type="Proteomes" id="UP000617628"/>
    </source>
</evidence>
<proteinExistence type="inferred from homology"/>
<protein>
    <submittedName>
        <fullName evidence="4">VOC family protein</fullName>
    </submittedName>
</protein>
<dbReference type="PANTHER" id="PTHR43048:SF3">
    <property type="entry name" value="METHYLMALONYL-COA EPIMERASE, MITOCHONDRIAL"/>
    <property type="match status" value="1"/>
</dbReference>
<accession>A0A934S0W8</accession>
<dbReference type="InterPro" id="IPR051785">
    <property type="entry name" value="MMCE/EMCE_epimerase"/>
</dbReference>
<dbReference type="CDD" id="cd07249">
    <property type="entry name" value="MMCE"/>
    <property type="match status" value="1"/>
</dbReference>
<dbReference type="AlphaFoldDB" id="A0A934S0W8"/>
<dbReference type="InterPro" id="IPR037523">
    <property type="entry name" value="VOC_core"/>
</dbReference>
<reference evidence="4" key="1">
    <citation type="submission" date="2021-01" db="EMBL/GenBank/DDBJ databases">
        <title>Modified the classification status of verrucomicrobia.</title>
        <authorList>
            <person name="Feng X."/>
        </authorList>
    </citation>
    <scope>NUCLEOTIDE SEQUENCE</scope>
    <source>
        <strain evidence="4">KCTC 13126</strain>
    </source>
</reference>
<dbReference type="GO" id="GO:0046872">
    <property type="term" value="F:metal ion binding"/>
    <property type="evidence" value="ECO:0007669"/>
    <property type="project" value="UniProtKB-KW"/>
</dbReference>
<keyword evidence="2" id="KW-0479">Metal-binding</keyword>
<evidence type="ECO:0000259" key="3">
    <source>
        <dbReference type="PROSITE" id="PS51819"/>
    </source>
</evidence>
<dbReference type="PANTHER" id="PTHR43048">
    <property type="entry name" value="METHYLMALONYL-COA EPIMERASE"/>
    <property type="match status" value="1"/>
</dbReference>
<comment type="caution">
    <text evidence="4">The sequence shown here is derived from an EMBL/GenBank/DDBJ whole genome shotgun (WGS) entry which is preliminary data.</text>
</comment>
<dbReference type="RefSeq" id="WP_200359121.1">
    <property type="nucleotide sequence ID" value="NZ_JAENIL010000080.1"/>
</dbReference>
<feature type="domain" description="VOC" evidence="3">
    <location>
        <begin position="5"/>
        <end position="130"/>
    </location>
</feature>
<dbReference type="InterPro" id="IPR029068">
    <property type="entry name" value="Glyas_Bleomycin-R_OHBP_Dase"/>
</dbReference>
<comment type="similarity">
    <text evidence="1">Belongs to the methylmalonyl-CoA epimerase family.</text>
</comment>
<dbReference type="EMBL" id="JAENIL010000080">
    <property type="protein sequence ID" value="MBK1880301.1"/>
    <property type="molecule type" value="Genomic_DNA"/>
</dbReference>
<gene>
    <name evidence="4" type="ORF">JIN87_25680</name>
</gene>
<dbReference type="Proteomes" id="UP000617628">
    <property type="component" value="Unassembled WGS sequence"/>
</dbReference>
<organism evidence="4 5">
    <name type="scientific">Pelagicoccus mobilis</name>
    <dbReference type="NCBI Taxonomy" id="415221"/>
    <lineage>
        <taxon>Bacteria</taxon>
        <taxon>Pseudomonadati</taxon>
        <taxon>Verrucomicrobiota</taxon>
        <taxon>Opitutia</taxon>
        <taxon>Puniceicoccales</taxon>
        <taxon>Pelagicoccaceae</taxon>
        <taxon>Pelagicoccus</taxon>
    </lineage>
</organism>
<dbReference type="Gene3D" id="3.10.180.10">
    <property type="entry name" value="2,3-Dihydroxybiphenyl 1,2-Dioxygenase, domain 1"/>
    <property type="match status" value="1"/>
</dbReference>
<evidence type="ECO:0000256" key="1">
    <source>
        <dbReference type="ARBA" id="ARBA00009308"/>
    </source>
</evidence>
<evidence type="ECO:0000313" key="4">
    <source>
        <dbReference type="EMBL" id="MBK1880301.1"/>
    </source>
</evidence>
<dbReference type="Pfam" id="PF13669">
    <property type="entry name" value="Glyoxalase_4"/>
    <property type="match status" value="1"/>
</dbReference>
<dbReference type="InterPro" id="IPR017515">
    <property type="entry name" value="MeMalonyl-CoA_epimerase"/>
</dbReference>
<evidence type="ECO:0000256" key="2">
    <source>
        <dbReference type="ARBA" id="ARBA00022723"/>
    </source>
</evidence>
<dbReference type="GO" id="GO:0004493">
    <property type="term" value="F:methylmalonyl-CoA epimerase activity"/>
    <property type="evidence" value="ECO:0007669"/>
    <property type="project" value="TreeGrafter"/>
</dbReference>
<dbReference type="GO" id="GO:0046491">
    <property type="term" value="P:L-methylmalonyl-CoA metabolic process"/>
    <property type="evidence" value="ECO:0007669"/>
    <property type="project" value="TreeGrafter"/>
</dbReference>
<keyword evidence="5" id="KW-1185">Reference proteome</keyword>
<dbReference type="PROSITE" id="PS51819">
    <property type="entry name" value="VOC"/>
    <property type="match status" value="1"/>
</dbReference>
<name>A0A934S0W8_9BACT</name>
<sequence length="130" mass="14130">MNHKGLDHFAIAVADTEAALKTWRDTMGFPVLYSEVVNDGAVRLTHLDLGNTHLQLVEPLVEGHPLHKWIADHGGAGLHHVCLKVDDVEEAMKESPVPTAPKPHEGTKGKKAVFLDANATDGCIWELTGK</sequence>